<name>A0ABU7U1R1_9PROT</name>
<comment type="caution">
    <text evidence="1">The sequence shown here is derived from an EMBL/GenBank/DDBJ whole genome shotgun (WGS) entry which is preliminary data.</text>
</comment>
<proteinExistence type="predicted"/>
<organism evidence="1 2">
    <name type="scientific">Sorlinia euscelidii</name>
    <dbReference type="NCBI Taxonomy" id="3081148"/>
    <lineage>
        <taxon>Bacteria</taxon>
        <taxon>Pseudomonadati</taxon>
        <taxon>Pseudomonadota</taxon>
        <taxon>Alphaproteobacteria</taxon>
        <taxon>Acetobacterales</taxon>
        <taxon>Acetobacteraceae</taxon>
        <taxon>Sorlinia</taxon>
    </lineage>
</organism>
<dbReference type="Proteomes" id="UP001312908">
    <property type="component" value="Unassembled WGS sequence"/>
</dbReference>
<sequence length="112" mass="12287">MAGFLGGTVTTYTILRLDIELSIAGDDAEAISHWIALHFNDPSVISWFHAQDMQVTPLESTSPVSDVARDDARGYVVGWKWELAFQLNQTMSARIDTAEAAAIQVAPTHRAE</sequence>
<evidence type="ECO:0000313" key="2">
    <source>
        <dbReference type="Proteomes" id="UP001312908"/>
    </source>
</evidence>
<dbReference type="EMBL" id="JAWJZY010000002">
    <property type="protein sequence ID" value="MEE8658276.1"/>
    <property type="molecule type" value="Genomic_DNA"/>
</dbReference>
<protein>
    <submittedName>
        <fullName evidence="1">Uncharacterized protein</fullName>
    </submittedName>
</protein>
<evidence type="ECO:0000313" key="1">
    <source>
        <dbReference type="EMBL" id="MEE8658276.1"/>
    </source>
</evidence>
<accession>A0ABU7U1R1</accession>
<gene>
    <name evidence="1" type="ORF">DOFOFD_04545</name>
</gene>
<reference evidence="1 2" key="1">
    <citation type="submission" date="2023-10" db="EMBL/GenBank/DDBJ databases">
        <title>Sorlinia euscelidii gen. nov., sp. nov., an acetic acid bacteria isolated from the gut of Euscelidius variegatus emitter.</title>
        <authorList>
            <person name="Michoud G."/>
            <person name="Marasco R."/>
            <person name="Seferji K."/>
            <person name="Gonella E."/>
            <person name="Garuglieri E."/>
            <person name="Alma A."/>
            <person name="Mapelli F."/>
            <person name="Borin S."/>
            <person name="Daffonchio D."/>
            <person name="Crotti E."/>
        </authorList>
    </citation>
    <scope>NUCLEOTIDE SEQUENCE [LARGE SCALE GENOMIC DNA]</scope>
    <source>
        <strain evidence="1 2">EV16P</strain>
    </source>
</reference>
<keyword evidence="2" id="KW-1185">Reference proteome</keyword>